<dbReference type="CDD" id="cd17382">
    <property type="entry name" value="MFS_SLC17A6_7_8_VGluT"/>
    <property type="match status" value="1"/>
</dbReference>
<gene>
    <name evidence="8" type="ORF">Fcan01_12631</name>
</gene>
<feature type="transmembrane region" description="Helical" evidence="6">
    <location>
        <begin position="315"/>
        <end position="334"/>
    </location>
</feature>
<dbReference type="InterPro" id="IPR020846">
    <property type="entry name" value="MFS_dom"/>
</dbReference>
<feature type="transmembrane region" description="Helical" evidence="6">
    <location>
        <begin position="128"/>
        <end position="151"/>
    </location>
</feature>
<name>A0A226E607_FOLCA</name>
<dbReference type="Proteomes" id="UP000198287">
    <property type="component" value="Unassembled WGS sequence"/>
</dbReference>
<evidence type="ECO:0000313" key="9">
    <source>
        <dbReference type="Proteomes" id="UP000198287"/>
    </source>
</evidence>
<protein>
    <submittedName>
        <fullName evidence="8">Vesicular glutamate transporter 3</fullName>
    </submittedName>
</protein>
<feature type="transmembrane region" description="Helical" evidence="6">
    <location>
        <begin position="190"/>
        <end position="207"/>
    </location>
</feature>
<keyword evidence="3 6" id="KW-1133">Transmembrane helix</keyword>
<dbReference type="PANTHER" id="PTHR11662">
    <property type="entry name" value="SOLUTE CARRIER FAMILY 17"/>
    <property type="match status" value="1"/>
</dbReference>
<dbReference type="GO" id="GO:0030672">
    <property type="term" value="C:synaptic vesicle membrane"/>
    <property type="evidence" value="ECO:0007669"/>
    <property type="project" value="TreeGrafter"/>
</dbReference>
<feature type="transmembrane region" description="Helical" evidence="6">
    <location>
        <begin position="390"/>
        <end position="409"/>
    </location>
</feature>
<keyword evidence="9" id="KW-1185">Reference proteome</keyword>
<dbReference type="AlphaFoldDB" id="A0A226E607"/>
<evidence type="ECO:0000256" key="2">
    <source>
        <dbReference type="ARBA" id="ARBA00022692"/>
    </source>
</evidence>
<reference evidence="8 9" key="1">
    <citation type="submission" date="2015-12" db="EMBL/GenBank/DDBJ databases">
        <title>The genome of Folsomia candida.</title>
        <authorList>
            <person name="Faddeeva A."/>
            <person name="Derks M.F."/>
            <person name="Anvar Y."/>
            <person name="Smit S."/>
            <person name="Van Straalen N."/>
            <person name="Roelofs D."/>
        </authorList>
    </citation>
    <scope>NUCLEOTIDE SEQUENCE [LARGE SCALE GENOMIC DNA]</scope>
    <source>
        <strain evidence="8 9">VU population</strain>
        <tissue evidence="8">Whole body</tissue>
    </source>
</reference>
<dbReference type="SUPFAM" id="SSF103473">
    <property type="entry name" value="MFS general substrate transporter"/>
    <property type="match status" value="1"/>
</dbReference>
<dbReference type="OMA" id="VTTIFWN"/>
<evidence type="ECO:0000256" key="4">
    <source>
        <dbReference type="ARBA" id="ARBA00023136"/>
    </source>
</evidence>
<evidence type="ECO:0000259" key="7">
    <source>
        <dbReference type="PROSITE" id="PS50850"/>
    </source>
</evidence>
<feature type="transmembrane region" description="Helical" evidence="6">
    <location>
        <begin position="251"/>
        <end position="270"/>
    </location>
</feature>
<evidence type="ECO:0000313" key="8">
    <source>
        <dbReference type="EMBL" id="OXA52494.1"/>
    </source>
</evidence>
<feature type="transmembrane region" description="Helical" evidence="6">
    <location>
        <begin position="346"/>
        <end position="369"/>
    </location>
</feature>
<dbReference type="GO" id="GO:0005313">
    <property type="term" value="F:L-glutamate transmembrane transporter activity"/>
    <property type="evidence" value="ECO:0007669"/>
    <property type="project" value="TreeGrafter"/>
</dbReference>
<evidence type="ECO:0000256" key="1">
    <source>
        <dbReference type="ARBA" id="ARBA00004141"/>
    </source>
</evidence>
<feature type="transmembrane region" description="Helical" evidence="6">
    <location>
        <begin position="158"/>
        <end position="178"/>
    </location>
</feature>
<proteinExistence type="predicted"/>
<dbReference type="GO" id="GO:0050803">
    <property type="term" value="P:regulation of synapse structure or activity"/>
    <property type="evidence" value="ECO:0007669"/>
    <property type="project" value="TreeGrafter"/>
</dbReference>
<dbReference type="InterPro" id="IPR050382">
    <property type="entry name" value="MFS_Na/Anion_cotransporter"/>
</dbReference>
<feature type="transmembrane region" description="Helical" evidence="6">
    <location>
        <begin position="219"/>
        <end position="239"/>
    </location>
</feature>
<dbReference type="FunFam" id="1.20.1250.20:FF:000226">
    <property type="entry name" value="Vesicular GLUtamate transporter"/>
    <property type="match status" value="1"/>
</dbReference>
<dbReference type="Pfam" id="PF07690">
    <property type="entry name" value="MFS_1"/>
    <property type="match status" value="1"/>
</dbReference>
<feature type="transmembrane region" description="Helical" evidence="6">
    <location>
        <begin position="448"/>
        <end position="468"/>
    </location>
</feature>
<evidence type="ECO:0000256" key="6">
    <source>
        <dbReference type="SAM" id="Phobius"/>
    </source>
</evidence>
<accession>A0A226E607</accession>
<comment type="caution">
    <text evidence="8">The sequence shown here is derived from an EMBL/GenBank/DDBJ whole genome shotgun (WGS) entry which is preliminary data.</text>
</comment>
<dbReference type="Gene3D" id="1.20.1250.20">
    <property type="entry name" value="MFS general substrate transporter like domains"/>
    <property type="match status" value="2"/>
</dbReference>
<comment type="subcellular location">
    <subcellularLocation>
        <location evidence="1">Membrane</location>
        <topology evidence="1">Multi-pass membrane protein</topology>
    </subcellularLocation>
</comment>
<keyword evidence="2 6" id="KW-0812">Transmembrane</keyword>
<sequence>MKEGLSSVLKAKKSAFMASSVQYEELGMGQSNGEKGGEESMQMTGAGGEWGSFDSPTLERPPLRHIDKYVRPECPCCDMTKRFTVAVLASIGFLISFGIRCNIGVAIVKMIEVNNATGKAEFDWDKGTIGLVDSSYFIGYFITQVPGGFLAAKYKANMIFGTAIFASAILNLFVPGAARAGYGCLMLLRIVQGLAEGVTYPACHGIWRWWAPPLERSRLATLAFCGSYGGAVVGMPVSGWLVEGIGWAAPFYFYGVAGCVWYLFWLWLVFERPRKHPTITPQEVHYIEKSIGPVNLTPPSFKTTPWYEIFHSMPVYAIIVANFCRSWTFYLLIISQPTYFAEIFKFGVGFGGTLAALPHLLMTMVVPVGGILADHLRKNNILTTTQVRKIFNCGGFGMEAVFLLLVAAAKDNSGLAILALTLAVGFSGFAISGFNVNHLDIAPRYAGILMGISNGVGTLSGLLCPIVVEKLTKKKEISEWEQVFVLAAMIHFGGVAFYAVFASGELQPWAEPAPDPTEEYSKKDEAQMETTALNEGPPQQNYSAIGGGNADFNAWGDAPNEGLQRRN</sequence>
<dbReference type="GO" id="GO:0005326">
    <property type="term" value="F:neurotransmitter transmembrane transporter activity"/>
    <property type="evidence" value="ECO:0007669"/>
    <property type="project" value="TreeGrafter"/>
</dbReference>
<feature type="transmembrane region" description="Helical" evidence="6">
    <location>
        <begin position="480"/>
        <end position="501"/>
    </location>
</feature>
<dbReference type="GO" id="GO:0060076">
    <property type="term" value="C:excitatory synapse"/>
    <property type="evidence" value="ECO:0007669"/>
    <property type="project" value="TreeGrafter"/>
</dbReference>
<dbReference type="OrthoDB" id="2985014at2759"/>
<dbReference type="InterPro" id="IPR011701">
    <property type="entry name" value="MFS"/>
</dbReference>
<feature type="transmembrane region" description="Helical" evidence="6">
    <location>
        <begin position="85"/>
        <end position="108"/>
    </location>
</feature>
<feature type="region of interest" description="Disordered" evidence="5">
    <location>
        <begin position="511"/>
        <end position="567"/>
    </location>
</feature>
<dbReference type="STRING" id="158441.A0A226E607"/>
<dbReference type="GO" id="GO:0098700">
    <property type="term" value="P:neurotransmitter loading into synaptic vesicle"/>
    <property type="evidence" value="ECO:0007669"/>
    <property type="project" value="TreeGrafter"/>
</dbReference>
<keyword evidence="4 6" id="KW-0472">Membrane</keyword>
<dbReference type="GO" id="GO:0035249">
    <property type="term" value="P:synaptic transmission, glutamatergic"/>
    <property type="evidence" value="ECO:0007669"/>
    <property type="project" value="TreeGrafter"/>
</dbReference>
<feature type="transmembrane region" description="Helical" evidence="6">
    <location>
        <begin position="415"/>
        <end position="436"/>
    </location>
</feature>
<feature type="compositionally biased region" description="Polar residues" evidence="5">
    <location>
        <begin position="528"/>
        <end position="543"/>
    </location>
</feature>
<dbReference type="PROSITE" id="PS50850">
    <property type="entry name" value="MFS"/>
    <property type="match status" value="1"/>
</dbReference>
<dbReference type="EMBL" id="LNIX01000006">
    <property type="protein sequence ID" value="OXA52494.1"/>
    <property type="molecule type" value="Genomic_DNA"/>
</dbReference>
<dbReference type="InterPro" id="IPR036259">
    <property type="entry name" value="MFS_trans_sf"/>
</dbReference>
<feature type="domain" description="Major facilitator superfamily (MFS) profile" evidence="7">
    <location>
        <begin position="84"/>
        <end position="506"/>
    </location>
</feature>
<evidence type="ECO:0000256" key="3">
    <source>
        <dbReference type="ARBA" id="ARBA00022989"/>
    </source>
</evidence>
<dbReference type="FunFam" id="1.20.1250.20:FF:000004">
    <property type="entry name" value="vesicular glutamate transporter 2 isoform X1"/>
    <property type="match status" value="1"/>
</dbReference>
<dbReference type="PANTHER" id="PTHR11662:SF456">
    <property type="entry name" value="VESICULAR GLUTAMATE TRANSPORTER, ISOFORM A"/>
    <property type="match status" value="1"/>
</dbReference>
<organism evidence="8 9">
    <name type="scientific">Folsomia candida</name>
    <name type="common">Springtail</name>
    <dbReference type="NCBI Taxonomy" id="158441"/>
    <lineage>
        <taxon>Eukaryota</taxon>
        <taxon>Metazoa</taxon>
        <taxon>Ecdysozoa</taxon>
        <taxon>Arthropoda</taxon>
        <taxon>Hexapoda</taxon>
        <taxon>Collembola</taxon>
        <taxon>Entomobryomorpha</taxon>
        <taxon>Isotomoidea</taxon>
        <taxon>Isotomidae</taxon>
        <taxon>Proisotominae</taxon>
        <taxon>Folsomia</taxon>
    </lineage>
</organism>
<evidence type="ECO:0000256" key="5">
    <source>
        <dbReference type="SAM" id="MobiDB-lite"/>
    </source>
</evidence>